<feature type="region of interest" description="Disordered" evidence="1">
    <location>
        <begin position="333"/>
        <end position="415"/>
    </location>
</feature>
<feature type="compositionally biased region" description="Basic and acidic residues" evidence="1">
    <location>
        <begin position="90"/>
        <end position="102"/>
    </location>
</feature>
<name>A0A9D4NIJ4_DREPO</name>
<feature type="compositionally biased region" description="Polar residues" evidence="1">
    <location>
        <begin position="384"/>
        <end position="394"/>
    </location>
</feature>
<protein>
    <submittedName>
        <fullName evidence="2">Uncharacterized protein</fullName>
    </submittedName>
</protein>
<evidence type="ECO:0000313" key="2">
    <source>
        <dbReference type="EMBL" id="KAH3894184.1"/>
    </source>
</evidence>
<dbReference type="AlphaFoldDB" id="A0A9D4NIJ4"/>
<organism evidence="2 3">
    <name type="scientific">Dreissena polymorpha</name>
    <name type="common">Zebra mussel</name>
    <name type="synonym">Mytilus polymorpha</name>
    <dbReference type="NCBI Taxonomy" id="45954"/>
    <lineage>
        <taxon>Eukaryota</taxon>
        <taxon>Metazoa</taxon>
        <taxon>Spiralia</taxon>
        <taxon>Lophotrochozoa</taxon>
        <taxon>Mollusca</taxon>
        <taxon>Bivalvia</taxon>
        <taxon>Autobranchia</taxon>
        <taxon>Heteroconchia</taxon>
        <taxon>Euheterodonta</taxon>
        <taxon>Imparidentia</taxon>
        <taxon>Neoheterodontei</taxon>
        <taxon>Myida</taxon>
        <taxon>Dreissenoidea</taxon>
        <taxon>Dreissenidae</taxon>
        <taxon>Dreissena</taxon>
    </lineage>
</organism>
<dbReference type="Proteomes" id="UP000828390">
    <property type="component" value="Unassembled WGS sequence"/>
</dbReference>
<proteinExistence type="predicted"/>
<reference evidence="2" key="2">
    <citation type="submission" date="2020-11" db="EMBL/GenBank/DDBJ databases">
        <authorList>
            <person name="McCartney M.A."/>
            <person name="Auch B."/>
            <person name="Kono T."/>
            <person name="Mallez S."/>
            <person name="Becker A."/>
            <person name="Gohl D.M."/>
            <person name="Silverstein K.A.T."/>
            <person name="Koren S."/>
            <person name="Bechman K.B."/>
            <person name="Herman A."/>
            <person name="Abrahante J.E."/>
            <person name="Garbe J."/>
        </authorList>
    </citation>
    <scope>NUCLEOTIDE SEQUENCE</scope>
    <source>
        <strain evidence="2">Duluth1</strain>
        <tissue evidence="2">Whole animal</tissue>
    </source>
</reference>
<keyword evidence="3" id="KW-1185">Reference proteome</keyword>
<feature type="region of interest" description="Disordered" evidence="1">
    <location>
        <begin position="1"/>
        <end position="32"/>
    </location>
</feature>
<evidence type="ECO:0000313" key="3">
    <source>
        <dbReference type="Proteomes" id="UP000828390"/>
    </source>
</evidence>
<feature type="region of interest" description="Disordered" evidence="1">
    <location>
        <begin position="445"/>
        <end position="469"/>
    </location>
</feature>
<dbReference type="EMBL" id="JAIWYP010000001">
    <property type="protein sequence ID" value="KAH3894184.1"/>
    <property type="molecule type" value="Genomic_DNA"/>
</dbReference>
<accession>A0A9D4NIJ4</accession>
<feature type="compositionally biased region" description="Polar residues" evidence="1">
    <location>
        <begin position="339"/>
        <end position="363"/>
    </location>
</feature>
<gene>
    <name evidence="2" type="ORF">DPMN_018341</name>
</gene>
<reference evidence="2" key="1">
    <citation type="journal article" date="2019" name="bioRxiv">
        <title>The Genome of the Zebra Mussel, Dreissena polymorpha: A Resource for Invasive Species Research.</title>
        <authorList>
            <person name="McCartney M.A."/>
            <person name="Auch B."/>
            <person name="Kono T."/>
            <person name="Mallez S."/>
            <person name="Zhang Y."/>
            <person name="Obille A."/>
            <person name="Becker A."/>
            <person name="Abrahante J.E."/>
            <person name="Garbe J."/>
            <person name="Badalamenti J.P."/>
            <person name="Herman A."/>
            <person name="Mangelson H."/>
            <person name="Liachko I."/>
            <person name="Sullivan S."/>
            <person name="Sone E.D."/>
            <person name="Koren S."/>
            <person name="Silverstein K.A.T."/>
            <person name="Beckman K.B."/>
            <person name="Gohl D.M."/>
        </authorList>
    </citation>
    <scope>NUCLEOTIDE SEQUENCE</scope>
    <source>
        <strain evidence="2">Duluth1</strain>
        <tissue evidence="2">Whole animal</tissue>
    </source>
</reference>
<feature type="compositionally biased region" description="Basic and acidic residues" evidence="1">
    <location>
        <begin position="364"/>
        <end position="376"/>
    </location>
</feature>
<feature type="compositionally biased region" description="Polar residues" evidence="1">
    <location>
        <begin position="451"/>
        <end position="469"/>
    </location>
</feature>
<evidence type="ECO:0000256" key="1">
    <source>
        <dbReference type="SAM" id="MobiDB-lite"/>
    </source>
</evidence>
<feature type="region of interest" description="Disordered" evidence="1">
    <location>
        <begin position="80"/>
        <end position="156"/>
    </location>
</feature>
<sequence length="584" mass="66067">MTLRGGAPAVDHIKRRRSSSRSHKEAVEKGNLPDILKKALMSFDMELESIRQETVQGKSQRELESISQQAGLKGKNVSKIGMRNWSPSATDKKLSKELESIRQETVPGNSQRELESISHSKCQRRAGLNGKKLSKERSLSADRTQGQETVQGKSQRELGSISQHAWLKVKKLSKLDWHEELESISQQAWLKVMKLSKIDMRNWGPSVMKLSKIDMRNWSPSVMKLSKIDMRNWSPSDKKLSKELESIRQETVQGKSQRELESIRQETVQGKSQRELGSISYETVQGKSQRELESISYETVQGKSQRELESIKTVQGKSQRELESISQQAELNSQRELESISQQAGLNSQRKLESISQETVQGKSQRELESIRHETSRAGLEFTVSRQGSRSQRSAYRAQGQETGKKRSEVRNAGLKGKKLSKAWLKGKKLSKKLESISQQTGLKSQRELESISQQAGPQGQETVQGKSQRQAWLKSQRKLQSIRQERVQGKSHRELESISQQAGFKGKKLSKAIENFSWNIRVLQGQADLLLQAKKECQEYIRQISEAAITLGMCGNRILKAFANSLDPDETPQNVASHLDPNC</sequence>
<feature type="compositionally biased region" description="Polar residues" evidence="1">
    <location>
        <begin position="141"/>
        <end position="153"/>
    </location>
</feature>
<comment type="caution">
    <text evidence="2">The sequence shown here is derived from an EMBL/GenBank/DDBJ whole genome shotgun (WGS) entry which is preliminary data.</text>
</comment>